<evidence type="ECO:0000313" key="3">
    <source>
        <dbReference type="EMBL" id="AIQ64240.1"/>
    </source>
</evidence>
<dbReference type="PANTHER" id="PTHR35526:SF3">
    <property type="entry name" value="ANTI-SIGMA-F FACTOR RSBW"/>
    <property type="match status" value="1"/>
</dbReference>
<keyword evidence="1" id="KW-0808">Transferase</keyword>
<dbReference type="CDD" id="cd16936">
    <property type="entry name" value="HATPase_RsbW-like"/>
    <property type="match status" value="1"/>
</dbReference>
<dbReference type="SUPFAM" id="SSF55874">
    <property type="entry name" value="ATPase domain of HSP90 chaperone/DNA topoisomerase II/histidine kinase"/>
    <property type="match status" value="1"/>
</dbReference>
<keyword evidence="4" id="KW-1185">Reference proteome</keyword>
<dbReference type="Proteomes" id="UP000029507">
    <property type="component" value="Chromosome"/>
</dbReference>
<protein>
    <recommendedName>
        <fullName evidence="2">Histidine kinase/HSP90-like ATPase domain-containing protein</fullName>
    </recommendedName>
</protein>
<gene>
    <name evidence="3" type="ORF">PSTEL_15255</name>
</gene>
<sequence length="119" mass="12820">MVYGLERHSGVIDGIIRDLQLEEAAFAVKLMLTEAVTNAYSHGNGCCDTKPITIRYSLSDGLLSVQVEDEGGGIDPGFLSDTIEEADLLAESGRGLFLIRSFADEVLADGRGITMVKRI</sequence>
<evidence type="ECO:0000313" key="4">
    <source>
        <dbReference type="Proteomes" id="UP000029507"/>
    </source>
</evidence>
<dbReference type="KEGG" id="pste:PSTEL_15255"/>
<evidence type="ECO:0000259" key="2">
    <source>
        <dbReference type="Pfam" id="PF13581"/>
    </source>
</evidence>
<dbReference type="GO" id="GO:0004674">
    <property type="term" value="F:protein serine/threonine kinase activity"/>
    <property type="evidence" value="ECO:0007669"/>
    <property type="project" value="UniProtKB-KW"/>
</dbReference>
<dbReference type="Gene3D" id="3.30.565.10">
    <property type="entry name" value="Histidine kinase-like ATPase, C-terminal domain"/>
    <property type="match status" value="1"/>
</dbReference>
<proteinExistence type="predicted"/>
<feature type="domain" description="Histidine kinase/HSP90-like ATPase" evidence="2">
    <location>
        <begin position="22"/>
        <end position="110"/>
    </location>
</feature>
<evidence type="ECO:0000256" key="1">
    <source>
        <dbReference type="ARBA" id="ARBA00022527"/>
    </source>
</evidence>
<dbReference type="HOGENOM" id="CLU_090336_11_3_9"/>
<keyword evidence="1" id="KW-0723">Serine/threonine-protein kinase</keyword>
<dbReference type="InterPro" id="IPR050267">
    <property type="entry name" value="Anti-sigma-factor_SerPK"/>
</dbReference>
<name>A0A089LVS6_9BACL</name>
<dbReference type="PANTHER" id="PTHR35526">
    <property type="entry name" value="ANTI-SIGMA-F FACTOR RSBW-RELATED"/>
    <property type="match status" value="1"/>
</dbReference>
<dbReference type="STRING" id="169760.PSTEL_15255"/>
<dbReference type="InterPro" id="IPR036890">
    <property type="entry name" value="HATPase_C_sf"/>
</dbReference>
<dbReference type="AlphaFoldDB" id="A0A089LVS6"/>
<dbReference type="EMBL" id="CP009286">
    <property type="protein sequence ID" value="AIQ64240.1"/>
    <property type="molecule type" value="Genomic_DNA"/>
</dbReference>
<keyword evidence="1" id="KW-0418">Kinase</keyword>
<organism evidence="3 4">
    <name type="scientific">Paenibacillus stellifer</name>
    <dbReference type="NCBI Taxonomy" id="169760"/>
    <lineage>
        <taxon>Bacteria</taxon>
        <taxon>Bacillati</taxon>
        <taxon>Bacillota</taxon>
        <taxon>Bacilli</taxon>
        <taxon>Bacillales</taxon>
        <taxon>Paenibacillaceae</taxon>
        <taxon>Paenibacillus</taxon>
    </lineage>
</organism>
<dbReference type="InterPro" id="IPR003594">
    <property type="entry name" value="HATPase_dom"/>
</dbReference>
<reference evidence="3 4" key="1">
    <citation type="submission" date="2014-08" db="EMBL/GenBank/DDBJ databases">
        <title>Comparative genomics of the Paenibacillus odorifer group.</title>
        <authorList>
            <person name="den Bakker H.C."/>
            <person name="Tsai Y.-C."/>
            <person name="Martin N."/>
            <person name="Korlach J."/>
            <person name="Wiedmann M."/>
        </authorList>
    </citation>
    <scope>NUCLEOTIDE SEQUENCE [LARGE SCALE GENOMIC DNA]</scope>
    <source>
        <strain evidence="3 4">DSM 14472</strain>
    </source>
</reference>
<accession>A0A089LVS6</accession>
<dbReference type="Pfam" id="PF13581">
    <property type="entry name" value="HATPase_c_2"/>
    <property type="match status" value="1"/>
</dbReference>